<protein>
    <submittedName>
        <fullName evidence="11">Mitochondrial import receptor subunit TOM40 homolog</fullName>
    </submittedName>
</protein>
<accession>A0A0N5B078</accession>
<dbReference type="GO" id="GO:0030150">
    <property type="term" value="P:protein import into mitochondrial matrix"/>
    <property type="evidence" value="ECO:0007669"/>
    <property type="project" value="InterPro"/>
</dbReference>
<evidence type="ECO:0000313" key="11">
    <source>
        <dbReference type="WBParaSite" id="SMUV_0001067301-mRNA-1"/>
    </source>
</evidence>
<dbReference type="GO" id="GO:0005741">
    <property type="term" value="C:mitochondrial outer membrane"/>
    <property type="evidence" value="ECO:0007669"/>
    <property type="project" value="UniProtKB-SubCell"/>
</dbReference>
<sequence length="321" mass="35067">MSAAPEKSVASGVTVENAAEKSVPFVATTSDNNPGSFDELHRKCRDIFPMCFEGAKVMVQKGLSTHFQVTHTLSISPLSTGYRFGATYVGNTMYSPTDAFPVVLGDTDAAGNTSATFLHQWGKFRVKLQSQVQNSKLSAAQGTFEYRGRLSTLGLTLANIDVISESGIIVGQLLRRLTPKFDLGAELVYQYGKQMPGQQISMLTYAARYNGKNFTASGTIGKSGLHLCYYHKQHENLAFGVEFESNFRVKEALTTFAYQAHFYAELPDEGVTMRASVDTNWTVIGVFEKKLNPSLPFTLALSGMLNHVKAQGRFGIGLIIG</sequence>
<keyword evidence="3" id="KW-0813">Transport</keyword>
<keyword evidence="6" id="KW-1000">Mitochondrion outer membrane</keyword>
<dbReference type="InterPro" id="IPR023614">
    <property type="entry name" value="Porin_dom_sf"/>
</dbReference>
<evidence type="ECO:0000256" key="2">
    <source>
        <dbReference type="ARBA" id="ARBA00010510"/>
    </source>
</evidence>
<dbReference type="InterPro" id="IPR027246">
    <property type="entry name" value="Porin_Euk/Tom40"/>
</dbReference>
<evidence type="ECO:0000256" key="3">
    <source>
        <dbReference type="ARBA" id="ARBA00022448"/>
    </source>
</evidence>
<proteinExistence type="inferred from homology"/>
<dbReference type="CDD" id="cd07305">
    <property type="entry name" value="Porin3_Tom40"/>
    <property type="match status" value="1"/>
</dbReference>
<evidence type="ECO:0000256" key="9">
    <source>
        <dbReference type="ARBA" id="ARBA00023136"/>
    </source>
</evidence>
<organism evidence="10 11">
    <name type="scientific">Syphacia muris</name>
    <dbReference type="NCBI Taxonomy" id="451379"/>
    <lineage>
        <taxon>Eukaryota</taxon>
        <taxon>Metazoa</taxon>
        <taxon>Ecdysozoa</taxon>
        <taxon>Nematoda</taxon>
        <taxon>Chromadorea</taxon>
        <taxon>Rhabditida</taxon>
        <taxon>Spirurina</taxon>
        <taxon>Oxyuridomorpha</taxon>
        <taxon>Oxyuroidea</taxon>
        <taxon>Oxyuridae</taxon>
        <taxon>Syphacia</taxon>
    </lineage>
</organism>
<dbReference type="Gene3D" id="2.40.160.10">
    <property type="entry name" value="Porin"/>
    <property type="match status" value="1"/>
</dbReference>
<dbReference type="WBParaSite" id="SMUV_0001067301-mRNA-1">
    <property type="protein sequence ID" value="SMUV_0001067301-mRNA-1"/>
    <property type="gene ID" value="SMUV_0001067301"/>
</dbReference>
<keyword evidence="4" id="KW-1134">Transmembrane beta strand</keyword>
<evidence type="ECO:0000256" key="6">
    <source>
        <dbReference type="ARBA" id="ARBA00022787"/>
    </source>
</evidence>
<evidence type="ECO:0000256" key="5">
    <source>
        <dbReference type="ARBA" id="ARBA00022692"/>
    </source>
</evidence>
<keyword evidence="9" id="KW-0472">Membrane</keyword>
<comment type="subcellular location">
    <subcellularLocation>
        <location evidence="1">Mitochondrion outer membrane</location>
        <topology evidence="1">Multi-pass membrane protein</topology>
    </subcellularLocation>
</comment>
<dbReference type="PANTHER" id="PTHR10802">
    <property type="entry name" value="MITOCHONDRIAL IMPORT RECEPTOR SUBUNIT TOM40"/>
    <property type="match status" value="1"/>
</dbReference>
<keyword evidence="7" id="KW-0653">Protein transport</keyword>
<evidence type="ECO:0000256" key="8">
    <source>
        <dbReference type="ARBA" id="ARBA00023128"/>
    </source>
</evidence>
<evidence type="ECO:0000256" key="4">
    <source>
        <dbReference type="ARBA" id="ARBA00022452"/>
    </source>
</evidence>
<dbReference type="GO" id="GO:0008320">
    <property type="term" value="F:protein transmembrane transporter activity"/>
    <property type="evidence" value="ECO:0007669"/>
    <property type="project" value="InterPro"/>
</dbReference>
<dbReference type="Pfam" id="PF01459">
    <property type="entry name" value="Porin_3"/>
    <property type="match status" value="1"/>
</dbReference>
<evidence type="ECO:0000256" key="7">
    <source>
        <dbReference type="ARBA" id="ARBA00022927"/>
    </source>
</evidence>
<evidence type="ECO:0000313" key="10">
    <source>
        <dbReference type="Proteomes" id="UP000046393"/>
    </source>
</evidence>
<dbReference type="STRING" id="451379.A0A0N5B078"/>
<dbReference type="InterPro" id="IPR037930">
    <property type="entry name" value="Tom40"/>
</dbReference>
<dbReference type="AlphaFoldDB" id="A0A0N5B078"/>
<dbReference type="Proteomes" id="UP000046393">
    <property type="component" value="Unplaced"/>
</dbReference>
<reference evidence="11" key="1">
    <citation type="submission" date="2017-02" db="UniProtKB">
        <authorList>
            <consortium name="WormBaseParasite"/>
        </authorList>
    </citation>
    <scope>IDENTIFICATION</scope>
</reference>
<keyword evidence="8" id="KW-0496">Mitochondrion</keyword>
<keyword evidence="5" id="KW-0812">Transmembrane</keyword>
<name>A0A0N5B078_9BILA</name>
<evidence type="ECO:0000256" key="1">
    <source>
        <dbReference type="ARBA" id="ARBA00004374"/>
    </source>
</evidence>
<keyword evidence="10" id="KW-1185">Reference proteome</keyword>
<comment type="similarity">
    <text evidence="2">Belongs to the Tom40 family.</text>
</comment>